<dbReference type="Gene3D" id="3.20.20.70">
    <property type="entry name" value="Aldolase class I"/>
    <property type="match status" value="1"/>
</dbReference>
<evidence type="ECO:0000256" key="5">
    <source>
        <dbReference type="ARBA" id="ARBA00023002"/>
    </source>
</evidence>
<dbReference type="InterPro" id="IPR013785">
    <property type="entry name" value="Aldolase_TIM"/>
</dbReference>
<keyword evidence="5" id="KW-0560">Oxidoreductase</keyword>
<evidence type="ECO:0000313" key="7">
    <source>
        <dbReference type="EMBL" id="WHS67437.1"/>
    </source>
</evidence>
<dbReference type="EMBL" id="CP125947">
    <property type="protein sequence ID" value="WHS67437.1"/>
    <property type="molecule type" value="Genomic_DNA"/>
</dbReference>
<keyword evidence="4" id="KW-0521">NADP</keyword>
<name>A0ABY8SWM2_9BURK</name>
<proteinExistence type="predicted"/>
<evidence type="ECO:0000313" key="8">
    <source>
        <dbReference type="Proteomes" id="UP001240697"/>
    </source>
</evidence>
<comment type="cofactor">
    <cofactor evidence="1">
        <name>FMN</name>
        <dbReference type="ChEBI" id="CHEBI:58210"/>
    </cofactor>
</comment>
<sequence>MQRTTDPSLGNVAPSVGQSKLFQPLSLGHLTLANRILIAPMCQYSAQDGNANDWHLMHYGSLAASGAGLLVLEATAVSAIGRISDADLGLYSDENQLALGRLLSSVRRFSSMPVAIQIAHAGRKASSDVPWRGAAQIAPDALRGWMAEAPSAIPHAPGDVAPASMSKEDLARVREEFVATAKRADALGFDGIEIHMAHGYLLHEFLSPLSNGRDDEYGGALENRLRFPLEVFAAVRKAVSADKPVWVRISATDWAEGGWDIEGSVELVSRLGELGCAAAHVSSGGLSTAQQIPVQPGYQVGFAETIKQATGIPTIAVGLITEPNQAEHIVASGQADAVAIGRAALFNPRWPWHAAASLGAQVDAPKQYWRSQPREYRDLFRTEA</sequence>
<accession>A0ABY8SWM2</accession>
<gene>
    <name evidence="7" type="ORF">QMY55_10125</name>
</gene>
<dbReference type="PANTHER" id="PTHR43303">
    <property type="entry name" value="NADPH DEHYDROGENASE C23G7.10C-RELATED"/>
    <property type="match status" value="1"/>
</dbReference>
<organism evidence="7 8">
    <name type="scientific">Comamonas resistens</name>
    <dbReference type="NCBI Taxonomy" id="3046670"/>
    <lineage>
        <taxon>Bacteria</taxon>
        <taxon>Pseudomonadati</taxon>
        <taxon>Pseudomonadota</taxon>
        <taxon>Betaproteobacteria</taxon>
        <taxon>Burkholderiales</taxon>
        <taxon>Comamonadaceae</taxon>
        <taxon>Comamonas</taxon>
    </lineage>
</organism>
<evidence type="ECO:0000256" key="3">
    <source>
        <dbReference type="ARBA" id="ARBA00022643"/>
    </source>
</evidence>
<evidence type="ECO:0000256" key="2">
    <source>
        <dbReference type="ARBA" id="ARBA00022630"/>
    </source>
</evidence>
<keyword evidence="2" id="KW-0285">Flavoprotein</keyword>
<reference evidence="7 8" key="1">
    <citation type="submission" date="2023-05" db="EMBL/GenBank/DDBJ databases">
        <authorList>
            <person name="Yin Y."/>
            <person name="Lu Z."/>
        </authorList>
    </citation>
    <scope>NUCLEOTIDE SEQUENCE [LARGE SCALE GENOMIC DNA]</scope>
    <source>
        <strain evidence="7 8">ZM22</strain>
    </source>
</reference>
<keyword evidence="3" id="KW-0288">FMN</keyword>
<dbReference type="RefSeq" id="WP_283488467.1">
    <property type="nucleotide sequence ID" value="NZ_CP125947.1"/>
</dbReference>
<dbReference type="CDD" id="cd02932">
    <property type="entry name" value="OYE_YqiM_FMN"/>
    <property type="match status" value="1"/>
</dbReference>
<evidence type="ECO:0000259" key="6">
    <source>
        <dbReference type="Pfam" id="PF00724"/>
    </source>
</evidence>
<keyword evidence="8" id="KW-1185">Reference proteome</keyword>
<dbReference type="PANTHER" id="PTHR43303:SF4">
    <property type="entry name" value="NADPH DEHYDROGENASE C23G7.10C-RELATED"/>
    <property type="match status" value="1"/>
</dbReference>
<dbReference type="SUPFAM" id="SSF51395">
    <property type="entry name" value="FMN-linked oxidoreductases"/>
    <property type="match status" value="1"/>
</dbReference>
<evidence type="ECO:0000256" key="4">
    <source>
        <dbReference type="ARBA" id="ARBA00022857"/>
    </source>
</evidence>
<dbReference type="Pfam" id="PF00724">
    <property type="entry name" value="Oxidored_FMN"/>
    <property type="match status" value="1"/>
</dbReference>
<evidence type="ECO:0000256" key="1">
    <source>
        <dbReference type="ARBA" id="ARBA00001917"/>
    </source>
</evidence>
<dbReference type="InterPro" id="IPR001155">
    <property type="entry name" value="OxRdtase_FMN_N"/>
</dbReference>
<dbReference type="Proteomes" id="UP001240697">
    <property type="component" value="Chromosome"/>
</dbReference>
<protein>
    <submittedName>
        <fullName evidence="7">NADH:flavin oxidoreductase/NADH oxidase</fullName>
    </submittedName>
</protein>
<dbReference type="InterPro" id="IPR044152">
    <property type="entry name" value="YqjM-like"/>
</dbReference>
<feature type="domain" description="NADH:flavin oxidoreductase/NADH oxidase N-terminal" evidence="6">
    <location>
        <begin position="20"/>
        <end position="356"/>
    </location>
</feature>